<dbReference type="AlphaFoldDB" id="A0A644WUP7"/>
<reference evidence="2" key="1">
    <citation type="submission" date="2019-08" db="EMBL/GenBank/DDBJ databases">
        <authorList>
            <person name="Kucharzyk K."/>
            <person name="Murdoch R.W."/>
            <person name="Higgins S."/>
            <person name="Loffler F."/>
        </authorList>
    </citation>
    <scope>NUCLEOTIDE SEQUENCE</scope>
</reference>
<proteinExistence type="predicted"/>
<evidence type="ECO:0000256" key="1">
    <source>
        <dbReference type="SAM" id="Phobius"/>
    </source>
</evidence>
<protein>
    <submittedName>
        <fullName evidence="2">Uncharacterized protein</fullName>
    </submittedName>
</protein>
<keyword evidence="1" id="KW-1133">Transmembrane helix</keyword>
<gene>
    <name evidence="2" type="ORF">SDC9_53514</name>
</gene>
<keyword evidence="1" id="KW-0812">Transmembrane</keyword>
<keyword evidence="1" id="KW-0472">Membrane</keyword>
<dbReference type="EMBL" id="VSSQ01001311">
    <property type="protein sequence ID" value="MPM07208.1"/>
    <property type="molecule type" value="Genomic_DNA"/>
</dbReference>
<organism evidence="2">
    <name type="scientific">bioreactor metagenome</name>
    <dbReference type="NCBI Taxonomy" id="1076179"/>
    <lineage>
        <taxon>unclassified sequences</taxon>
        <taxon>metagenomes</taxon>
        <taxon>ecological metagenomes</taxon>
    </lineage>
</organism>
<sequence length="32" mass="3727">MKRVLAWIGVILMVLLVLVYTYSIATGQIFKW</sequence>
<name>A0A644WUP7_9ZZZZ</name>
<evidence type="ECO:0000313" key="2">
    <source>
        <dbReference type="EMBL" id="MPM07208.1"/>
    </source>
</evidence>
<accession>A0A644WUP7</accession>
<feature type="transmembrane region" description="Helical" evidence="1">
    <location>
        <begin position="6"/>
        <end position="25"/>
    </location>
</feature>
<comment type="caution">
    <text evidence="2">The sequence shown here is derived from an EMBL/GenBank/DDBJ whole genome shotgun (WGS) entry which is preliminary data.</text>
</comment>